<proteinExistence type="predicted"/>
<protein>
    <submittedName>
        <fullName evidence="7">Putative ATPbinding cobalt transport protein</fullName>
    </submittedName>
</protein>
<feature type="transmembrane region" description="Helical" evidence="6">
    <location>
        <begin position="107"/>
        <end position="127"/>
    </location>
</feature>
<keyword evidence="2" id="KW-1003">Cell membrane</keyword>
<keyword evidence="5 6" id="KW-0472">Membrane</keyword>
<evidence type="ECO:0000256" key="6">
    <source>
        <dbReference type="SAM" id="Phobius"/>
    </source>
</evidence>
<dbReference type="InterPro" id="IPR003339">
    <property type="entry name" value="ABC/ECF_trnsptr_transmembrane"/>
</dbReference>
<dbReference type="InterPro" id="IPR051611">
    <property type="entry name" value="ECF_transporter_component"/>
</dbReference>
<dbReference type="CDD" id="cd16914">
    <property type="entry name" value="EcfT"/>
    <property type="match status" value="1"/>
</dbReference>
<dbReference type="AlphaFoldDB" id="S0DDC2"/>
<feature type="transmembrane region" description="Helical" evidence="6">
    <location>
        <begin position="29"/>
        <end position="58"/>
    </location>
</feature>
<dbReference type="Pfam" id="PF02361">
    <property type="entry name" value="CbiQ"/>
    <property type="match status" value="1"/>
</dbReference>
<feature type="transmembrane region" description="Helical" evidence="6">
    <location>
        <begin position="247"/>
        <end position="267"/>
    </location>
</feature>
<evidence type="ECO:0000256" key="3">
    <source>
        <dbReference type="ARBA" id="ARBA00022692"/>
    </source>
</evidence>
<evidence type="ECO:0000256" key="1">
    <source>
        <dbReference type="ARBA" id="ARBA00004141"/>
    </source>
</evidence>
<evidence type="ECO:0000256" key="2">
    <source>
        <dbReference type="ARBA" id="ARBA00022475"/>
    </source>
</evidence>
<gene>
    <name evidence="7" type="ORF">BN138_126</name>
</gene>
<keyword evidence="3 6" id="KW-0812">Transmembrane</keyword>
<keyword evidence="4 6" id="KW-1133">Transmembrane helix</keyword>
<reference evidence="7" key="1">
    <citation type="submission" date="2012-10" db="EMBL/GenBank/DDBJ databases">
        <authorList>
            <person name="Sandrine L."/>
        </authorList>
    </citation>
    <scope>NUCLEOTIDE SEQUENCE</scope>
</reference>
<evidence type="ECO:0000313" key="7">
    <source>
        <dbReference type="EMBL" id="CCO20938.1"/>
    </source>
</evidence>
<accession>S0DDC2</accession>
<name>S0DDC2_9ZZZZ</name>
<dbReference type="PANTHER" id="PTHR34857:SF2">
    <property type="entry name" value="SLL0384 PROTEIN"/>
    <property type="match status" value="1"/>
</dbReference>
<evidence type="ECO:0000256" key="4">
    <source>
        <dbReference type="ARBA" id="ARBA00022989"/>
    </source>
</evidence>
<dbReference type="EMBL" id="HF548275">
    <property type="protein sequence ID" value="CCO20938.1"/>
    <property type="molecule type" value="Genomic_DNA"/>
</dbReference>
<dbReference type="PANTHER" id="PTHR34857">
    <property type="entry name" value="SLL0384 PROTEIN"/>
    <property type="match status" value="1"/>
</dbReference>
<feature type="transmembrane region" description="Helical" evidence="6">
    <location>
        <begin position="70"/>
        <end position="87"/>
    </location>
</feature>
<comment type="subcellular location">
    <subcellularLocation>
        <location evidence="1">Membrane</location>
        <topology evidence="1">Multi-pass membrane protein</topology>
    </subcellularLocation>
</comment>
<sequence length="283" mass="31831">MLRDITIGQHFPGESLVHRLDPRLKLLLVIAYIVVLFIGDNPLGLLISMVFLIVMYALSRIPAKTVLRSIRPLLPILIFTTVLNLFIMHSGQTLVEFWIFKISWGGVYYAITMIVRIVFLVAGMGLLTYTTSPIALTDAIERLLSPLSKLKFPSHELAMMMTIALRMIPTIIEETDKIMSAQKARGAELDSGGLLKRVKALVPVLIPLFLSAFRRADELAMAMECRCYRGGKGRTRLRQLKITGRDLLSTLVCVAIFVLIGFSGWAFDWLRLAYFPTFPLFAL</sequence>
<evidence type="ECO:0000256" key="5">
    <source>
        <dbReference type="ARBA" id="ARBA00023136"/>
    </source>
</evidence>
<organism evidence="7">
    <name type="scientific">termite gut metagenome</name>
    <dbReference type="NCBI Taxonomy" id="433724"/>
    <lineage>
        <taxon>unclassified sequences</taxon>
        <taxon>metagenomes</taxon>
        <taxon>organismal metagenomes</taxon>
    </lineage>
</organism>
<dbReference type="GO" id="GO:0005886">
    <property type="term" value="C:plasma membrane"/>
    <property type="evidence" value="ECO:0007669"/>
    <property type="project" value="UniProtKB-ARBA"/>
</dbReference>
<reference evidence="7" key="2">
    <citation type="journal article" date="2013" name="Biotechnol. Biofuels">
        <title>Mining for hemicellulases in the fungus-growing termite Pseudacanthotermes militaris using functional metagenomics.</title>
        <authorList>
            <person name="Bastien G."/>
            <person name="Arnal G."/>
            <person name="Bozonnet S."/>
            <person name="Laguerre S."/>
            <person name="Ferreira F."/>
            <person name="Faure R."/>
            <person name="Henrissat B."/>
            <person name="Lefevre F."/>
            <person name="Robe P."/>
            <person name="Bouchez O."/>
            <person name="Noirot C."/>
            <person name="Dumon C."/>
            <person name="O'Donohue M."/>
        </authorList>
    </citation>
    <scope>NUCLEOTIDE SEQUENCE</scope>
</reference>